<dbReference type="GO" id="GO:0042802">
    <property type="term" value="F:identical protein binding"/>
    <property type="evidence" value="ECO:0007669"/>
    <property type="project" value="TreeGrafter"/>
</dbReference>
<dbReference type="Gene3D" id="3.90.1150.10">
    <property type="entry name" value="Aspartate Aminotransferase, domain 1"/>
    <property type="match status" value="1"/>
</dbReference>
<keyword evidence="7" id="KW-1185">Reference proteome</keyword>
<dbReference type="PIRSF" id="PIRSF000521">
    <property type="entry name" value="Transaminase_4ab_Lys_Orn"/>
    <property type="match status" value="1"/>
</dbReference>
<sequence>MNSEQVLATEQQLLSPGISEESQLAGVVFAKGQGSYLFDLEGRQYLDFASGIFTQNLGHNHPEVVAQVKQQLDELWNVHDASTPARARACQALSRHLPEPLTRVAFFTTGAEAVEAAIRAVFSSAPPEKQRLAALRYGFHGKTQGARSLVHWDIGYSNQSGNSVLGYAANCYRCPLERSYPSCDMQCAKLVNKHISSKGNIAALFFEPVQGAGGVIVPPPEYWSMIAEVCRENGILLVADEVISAGGRTGPFLACQHYGIEPDLVMGAKGLSSGFPFSVLAGREELMAQGAFAGAGSASSTYGGNPMSCTAAAATLEVLENEQVLAGIEEKSLRLENGLRTLAAEHSAIGDVRGLGLLWAIEFVSCRKQKTPDADAARAFYRQCLQAGVRTCLGGNIVRIGPPLNISDADIDAALVIFDACLAKAEA</sequence>
<proteinExistence type="inferred from homology"/>
<dbReference type="KEGG" id="tvd:SG34_025420"/>
<evidence type="ECO:0000313" key="6">
    <source>
        <dbReference type="EMBL" id="WDE04632.1"/>
    </source>
</evidence>
<dbReference type="Proteomes" id="UP000032352">
    <property type="component" value="Chromosome"/>
</dbReference>
<dbReference type="InterPro" id="IPR015422">
    <property type="entry name" value="PyrdxlP-dep_Trfase_small"/>
</dbReference>
<evidence type="ECO:0000256" key="3">
    <source>
        <dbReference type="ARBA" id="ARBA00022679"/>
    </source>
</evidence>
<dbReference type="SUPFAM" id="SSF53383">
    <property type="entry name" value="PLP-dependent transferases"/>
    <property type="match status" value="1"/>
</dbReference>
<evidence type="ECO:0000256" key="4">
    <source>
        <dbReference type="ARBA" id="ARBA00022898"/>
    </source>
</evidence>
<dbReference type="Gene3D" id="3.40.640.10">
    <property type="entry name" value="Type I PLP-dependent aspartate aminotransferase-like (Major domain)"/>
    <property type="match status" value="1"/>
</dbReference>
<dbReference type="GO" id="GO:0008483">
    <property type="term" value="F:transaminase activity"/>
    <property type="evidence" value="ECO:0007669"/>
    <property type="project" value="UniProtKB-KW"/>
</dbReference>
<dbReference type="PANTHER" id="PTHR11986:SF79">
    <property type="entry name" value="ACETYLORNITHINE AMINOTRANSFERASE, MITOCHONDRIAL"/>
    <property type="match status" value="1"/>
</dbReference>
<dbReference type="InterPro" id="IPR005814">
    <property type="entry name" value="Aminotrans_3"/>
</dbReference>
<name>A0AAF0C6W0_9GAMM</name>
<evidence type="ECO:0000256" key="5">
    <source>
        <dbReference type="RuleBase" id="RU003560"/>
    </source>
</evidence>
<evidence type="ECO:0000256" key="2">
    <source>
        <dbReference type="ARBA" id="ARBA00022576"/>
    </source>
</evidence>
<dbReference type="InterPro" id="IPR015421">
    <property type="entry name" value="PyrdxlP-dep_Trfase_major"/>
</dbReference>
<keyword evidence="4 5" id="KW-0663">Pyridoxal phosphate</keyword>
<dbReference type="EMBL" id="CP059733">
    <property type="protein sequence ID" value="WDE04632.1"/>
    <property type="molecule type" value="Genomic_DNA"/>
</dbReference>
<dbReference type="AlphaFoldDB" id="A0AAF0C6W0"/>
<evidence type="ECO:0000256" key="1">
    <source>
        <dbReference type="ARBA" id="ARBA00001933"/>
    </source>
</evidence>
<comment type="similarity">
    <text evidence="5">Belongs to the class-III pyridoxal-phosphate-dependent aminotransferase family.</text>
</comment>
<dbReference type="PANTHER" id="PTHR11986">
    <property type="entry name" value="AMINOTRANSFERASE CLASS III"/>
    <property type="match status" value="1"/>
</dbReference>
<dbReference type="CDD" id="cd00610">
    <property type="entry name" value="OAT_like"/>
    <property type="match status" value="1"/>
</dbReference>
<dbReference type="PROSITE" id="PS00600">
    <property type="entry name" value="AA_TRANSFER_CLASS_3"/>
    <property type="match status" value="1"/>
</dbReference>
<reference evidence="6 7" key="1">
    <citation type="journal article" date="2015" name="Genome Announc.">
        <title>Draft Genome Sequences of Marine Isolates of Thalassomonas viridans and Thalassomonas actiniarum.</title>
        <authorList>
            <person name="Olonade I."/>
            <person name="van Zyl L.J."/>
            <person name="Trindade M."/>
        </authorList>
    </citation>
    <scope>NUCLEOTIDE SEQUENCE [LARGE SCALE GENOMIC DNA]</scope>
    <source>
        <strain evidence="6 7">XOM25</strain>
    </source>
</reference>
<gene>
    <name evidence="6" type="ORF">SG34_025420</name>
</gene>
<keyword evidence="2 6" id="KW-0032">Aminotransferase</keyword>
<reference evidence="6 7" key="2">
    <citation type="journal article" date="2022" name="Mar. Drugs">
        <title>Bioassay-Guided Fractionation Leads to the Detection of Cholic Acid Generated by the Rare Thalassomonas sp.</title>
        <authorList>
            <person name="Pheiffer F."/>
            <person name="Schneider Y.K."/>
            <person name="Hansen E.H."/>
            <person name="Andersen J.H."/>
            <person name="Isaksson J."/>
            <person name="Busche T."/>
            <person name="R C."/>
            <person name="Kalinowski J."/>
            <person name="Zyl L.V."/>
            <person name="Trindade M."/>
        </authorList>
    </citation>
    <scope>NUCLEOTIDE SEQUENCE [LARGE SCALE GENOMIC DNA]</scope>
    <source>
        <strain evidence="6 7">XOM25</strain>
    </source>
</reference>
<dbReference type="RefSeq" id="WP_044838274.1">
    <property type="nucleotide sequence ID" value="NZ_CP059733.1"/>
</dbReference>
<dbReference type="InterPro" id="IPR050103">
    <property type="entry name" value="Class-III_PLP-dep_AT"/>
</dbReference>
<accession>A0AAF0C6W0</accession>
<dbReference type="GO" id="GO:0030170">
    <property type="term" value="F:pyridoxal phosphate binding"/>
    <property type="evidence" value="ECO:0007669"/>
    <property type="project" value="InterPro"/>
</dbReference>
<keyword evidence="3" id="KW-0808">Transferase</keyword>
<comment type="cofactor">
    <cofactor evidence="1">
        <name>pyridoxal 5'-phosphate</name>
        <dbReference type="ChEBI" id="CHEBI:597326"/>
    </cofactor>
</comment>
<evidence type="ECO:0000313" key="7">
    <source>
        <dbReference type="Proteomes" id="UP000032352"/>
    </source>
</evidence>
<organism evidence="6 7">
    <name type="scientific">Thalassomonas viridans</name>
    <dbReference type="NCBI Taxonomy" id="137584"/>
    <lineage>
        <taxon>Bacteria</taxon>
        <taxon>Pseudomonadati</taxon>
        <taxon>Pseudomonadota</taxon>
        <taxon>Gammaproteobacteria</taxon>
        <taxon>Alteromonadales</taxon>
        <taxon>Colwelliaceae</taxon>
        <taxon>Thalassomonas</taxon>
    </lineage>
</organism>
<dbReference type="Pfam" id="PF00202">
    <property type="entry name" value="Aminotran_3"/>
    <property type="match status" value="1"/>
</dbReference>
<dbReference type="InterPro" id="IPR049704">
    <property type="entry name" value="Aminotrans_3_PPA_site"/>
</dbReference>
<protein>
    <submittedName>
        <fullName evidence="6">Aspartate aminotransferase family protein</fullName>
    </submittedName>
</protein>
<dbReference type="InterPro" id="IPR015424">
    <property type="entry name" value="PyrdxlP-dep_Trfase"/>
</dbReference>